<accession>A0A679FRY1</accession>
<feature type="transmembrane region" description="Helical" evidence="1">
    <location>
        <begin position="277"/>
        <end position="298"/>
    </location>
</feature>
<evidence type="ECO:0000313" key="3">
    <source>
        <dbReference type="Proteomes" id="UP000501421"/>
    </source>
</evidence>
<feature type="transmembrane region" description="Helical" evidence="1">
    <location>
        <begin position="202"/>
        <end position="223"/>
    </location>
</feature>
<reference evidence="3" key="1">
    <citation type="journal article" date="2020" name="Microbiol. Resour. Announc.">
        <title>Complete Genome Sequence of Geobacillus sp. Strain E55-1, Isolated from Mine Geyser in Japan.</title>
        <authorList>
            <person name="Miyazaki K."/>
            <person name="Hase E."/>
            <person name="Tokito N."/>
        </authorList>
    </citation>
    <scope>NUCLEOTIDE SEQUENCE [LARGE SCALE GENOMIC DNA]</scope>
    <source>
        <strain evidence="3">E55-1</strain>
    </source>
</reference>
<evidence type="ECO:0000313" key="2">
    <source>
        <dbReference type="EMBL" id="BBW97839.1"/>
    </source>
</evidence>
<organism evidence="2 3">
    <name type="scientific">Geobacillus subterraneus</name>
    <dbReference type="NCBI Taxonomy" id="129338"/>
    <lineage>
        <taxon>Bacteria</taxon>
        <taxon>Bacillati</taxon>
        <taxon>Bacillota</taxon>
        <taxon>Bacilli</taxon>
        <taxon>Bacillales</taxon>
        <taxon>Anoxybacillaceae</taxon>
        <taxon>Geobacillus</taxon>
    </lineage>
</organism>
<proteinExistence type="predicted"/>
<feature type="transmembrane region" description="Helical" evidence="1">
    <location>
        <begin position="365"/>
        <end position="387"/>
    </location>
</feature>
<dbReference type="AlphaFoldDB" id="A0A679FRY1"/>
<keyword evidence="1" id="KW-0812">Transmembrane</keyword>
<dbReference type="Proteomes" id="UP000501421">
    <property type="component" value="Chromosome"/>
</dbReference>
<sequence length="542" mass="61680">MYCTTCGAQNPASANYCYKDGTALQKEKISFAYTKNQKTFCPYCGYSLLSDCMYCSSCGSPVFQVHIAKSENIRHMQEEDEANQKYRGLSISSLLDLCKSLRWKRVLLAVSTSFIVLFLLSAMAIKGMKSSWLYAVNPGLRHDLEYVLSYLDRANIEKLNWIKAMADFTLWTHAVNPEIKMNAAAYVDRQVGEAGGSVETGLIRFLIIPFLALFVGGVVLAKAWRTNMRTLMGHLIVFSSLYGTCLSILSLVASFSYEMNTNDHGLISFHITGTYPFWTTLVNGVLLSFFFAGTGIWISRGYKRTVHEIKQFVRYGDVIYSGCAWQLRGIGLLFVLLLPFVFLGISRLEIDELEWIAGGAVLSKLFYAALAMQWAVWLWAMLHLGVLHFQRDNLHDHQSVTYGLFSDLKPISNDTGFYEEVYDWLFHTGFFEKEIYMQLLILLPIAIFLYVGYRIRQNYELVWKPIVVFAALYSIGLVAICQFSRLGISYFVSVNGETEVKRSMALFIEPLTLLVKCFIFSLLFTFAGSWLQQFAKQKRGMK</sequence>
<feature type="transmembrane region" description="Helical" evidence="1">
    <location>
        <begin position="106"/>
        <end position="125"/>
    </location>
</feature>
<evidence type="ECO:0000256" key="1">
    <source>
        <dbReference type="SAM" id="Phobius"/>
    </source>
</evidence>
<feature type="transmembrane region" description="Helical" evidence="1">
    <location>
        <begin position="435"/>
        <end position="453"/>
    </location>
</feature>
<feature type="transmembrane region" description="Helical" evidence="1">
    <location>
        <begin position="235"/>
        <end position="257"/>
    </location>
</feature>
<gene>
    <name evidence="2" type="ORF">GsuE55_26720</name>
</gene>
<name>A0A679FRY1_9BACL</name>
<feature type="transmembrane region" description="Helical" evidence="1">
    <location>
        <begin position="465"/>
        <end position="492"/>
    </location>
</feature>
<dbReference type="EMBL" id="AP022557">
    <property type="protein sequence ID" value="BBW97839.1"/>
    <property type="molecule type" value="Genomic_DNA"/>
</dbReference>
<keyword evidence="1" id="KW-0472">Membrane</keyword>
<feature type="transmembrane region" description="Helical" evidence="1">
    <location>
        <begin position="513"/>
        <end position="532"/>
    </location>
</feature>
<keyword evidence="1" id="KW-1133">Transmembrane helix</keyword>
<dbReference type="RefSeq" id="WP_061912532.1">
    <property type="nucleotide sequence ID" value="NZ_AP022557.1"/>
</dbReference>
<protein>
    <submittedName>
        <fullName evidence="2">Uncharacterized protein</fullName>
    </submittedName>
</protein>
<keyword evidence="3" id="KW-1185">Reference proteome</keyword>